<feature type="region of interest" description="Disordered" evidence="1">
    <location>
        <begin position="43"/>
        <end position="65"/>
    </location>
</feature>
<accession>A0A286D277</accession>
<organism evidence="2 3">
    <name type="scientific">Pseudoxanthomonas wuyuanensis</name>
    <dbReference type="NCBI Taxonomy" id="1073196"/>
    <lineage>
        <taxon>Bacteria</taxon>
        <taxon>Pseudomonadati</taxon>
        <taxon>Pseudomonadota</taxon>
        <taxon>Gammaproteobacteria</taxon>
        <taxon>Lysobacterales</taxon>
        <taxon>Lysobacteraceae</taxon>
        <taxon>Pseudoxanthomonas</taxon>
    </lineage>
</organism>
<dbReference type="OrthoDB" id="5974221at2"/>
<dbReference type="AlphaFoldDB" id="A0A286D277"/>
<reference evidence="2 3" key="1">
    <citation type="submission" date="2017-09" db="EMBL/GenBank/DDBJ databases">
        <authorList>
            <person name="Ehlers B."/>
            <person name="Leendertz F.H."/>
        </authorList>
    </citation>
    <scope>NUCLEOTIDE SEQUENCE [LARGE SCALE GENOMIC DNA]</scope>
    <source>
        <strain evidence="2 3">CGMCC 1.10978</strain>
    </source>
</reference>
<dbReference type="Proteomes" id="UP000219374">
    <property type="component" value="Unassembled WGS sequence"/>
</dbReference>
<evidence type="ECO:0000313" key="2">
    <source>
        <dbReference type="EMBL" id="SOD52744.1"/>
    </source>
</evidence>
<proteinExistence type="predicted"/>
<name>A0A286D277_9GAMM</name>
<evidence type="ECO:0000256" key="1">
    <source>
        <dbReference type="SAM" id="MobiDB-lite"/>
    </source>
</evidence>
<dbReference type="RefSeq" id="WP_097120851.1">
    <property type="nucleotide sequence ID" value="NZ_OCND01000002.1"/>
</dbReference>
<feature type="compositionally biased region" description="Polar residues" evidence="1">
    <location>
        <begin position="46"/>
        <end position="55"/>
    </location>
</feature>
<evidence type="ECO:0000313" key="3">
    <source>
        <dbReference type="Proteomes" id="UP000219374"/>
    </source>
</evidence>
<sequence>MPRLLARPSSPVSARTLLLLAMIGLLALLLLWKRGWEHAAPAGTVGRQQAPSLDSPSPLPVADRRSPGMARAAARGAATLVGEFETAPDLYALAQRLAAREHAGDPQALWIVSRIYDYCAAFAADPAGYSRDTRTLAELRLASGASMLAARERVGRRCARFVPGDDLSPQRIDGKRRQAAEAGSLAAEASLLALGRPLIDSEEYIRRLIERVVESQDPEAYVAISPAMGLPASGQEAYFGEISGTPLTELSWLVAACRLGQECGPGGTLMTTYCAAGGICSKDDSQDFEAFVRDAGVSRQSAEDLNVMVDDLLYGTGVMK</sequence>
<protein>
    <submittedName>
        <fullName evidence="2">Uncharacterized protein</fullName>
    </submittedName>
</protein>
<keyword evidence="3" id="KW-1185">Reference proteome</keyword>
<gene>
    <name evidence="2" type="ORF">SAMN06296416_10260</name>
</gene>
<dbReference type="EMBL" id="OCND01000002">
    <property type="protein sequence ID" value="SOD52744.1"/>
    <property type="molecule type" value="Genomic_DNA"/>
</dbReference>